<dbReference type="SUPFAM" id="SSF56371">
    <property type="entry name" value="Ribosome inactivating proteins (RIP)"/>
    <property type="match status" value="1"/>
</dbReference>
<name>A0AA88VP36_9ASTE</name>
<dbReference type="GO" id="GO:0030598">
    <property type="term" value="F:rRNA N-glycosylase activity"/>
    <property type="evidence" value="ECO:0007669"/>
    <property type="project" value="UniProtKB-EC"/>
</dbReference>
<sequence>MSIVMAHNVDLDWLREPENYKVLLTTLREDLKRTDITIDGRTIRFTCSDTENLNQRLNITFTSQDYPNLPLIAIFKMSDIYYMEYKVGDITYELRLQTDEPYIDGSTPLGFRGDYIALEREATDDCNRFRWRVGYHQLVKAIEALIKFEGEEVGSQMRERARAAVVILVMIPEALSVAKELTDCYATRFTPDLMPIIALDDIIVRVDDCVNECFEIWNACERDQSYNKVQCIKFVTSTFEANMKFVVYDDAVVTRIMVLLPENKEEPDPLIGGYIRVWNKVTGYQNGFTIFSTGDVLAWETSFTVQIHCRSALQLLP</sequence>
<evidence type="ECO:0000256" key="1">
    <source>
        <dbReference type="RuleBase" id="RU004915"/>
    </source>
</evidence>
<protein>
    <recommendedName>
        <fullName evidence="1">rRNA N-glycosylase</fullName>
        <ecNumber evidence="1">3.2.2.22</ecNumber>
    </recommendedName>
</protein>
<dbReference type="InterPro" id="IPR001574">
    <property type="entry name" value="Ribosome_inactivat_prot"/>
</dbReference>
<comment type="catalytic activity">
    <reaction evidence="1">
        <text>Endohydrolysis of the N-glycosidic bond at one specific adenosine on the 28S rRNA.</text>
        <dbReference type="EC" id="3.2.2.22"/>
    </reaction>
</comment>
<keyword evidence="1" id="KW-0611">Plant defense</keyword>
<proteinExistence type="inferred from homology"/>
<keyword evidence="1" id="KW-0378">Hydrolase</keyword>
<accession>A0AA88VP36</accession>
<comment type="caution">
    <text evidence="2">The sequence shown here is derived from an EMBL/GenBank/DDBJ whole genome shotgun (WGS) entry which is preliminary data.</text>
</comment>
<dbReference type="EC" id="3.2.2.22" evidence="1"/>
<dbReference type="GO" id="GO:0090729">
    <property type="term" value="F:toxin activity"/>
    <property type="evidence" value="ECO:0007669"/>
    <property type="project" value="UniProtKB-KW"/>
</dbReference>
<keyword evidence="1" id="KW-0800">Toxin</keyword>
<dbReference type="GO" id="GO:0017148">
    <property type="term" value="P:negative regulation of translation"/>
    <property type="evidence" value="ECO:0007669"/>
    <property type="project" value="UniProtKB-KW"/>
</dbReference>
<dbReference type="InterPro" id="IPR016138">
    <property type="entry name" value="Ribosome_inactivat_prot_sub1"/>
</dbReference>
<dbReference type="Pfam" id="PF00161">
    <property type="entry name" value="RIP"/>
    <property type="match status" value="1"/>
</dbReference>
<keyword evidence="3" id="KW-1185">Reference proteome</keyword>
<reference evidence="2" key="1">
    <citation type="submission" date="2022-12" db="EMBL/GenBank/DDBJ databases">
        <title>Draft genome assemblies for two species of Escallonia (Escalloniales).</title>
        <authorList>
            <person name="Chanderbali A."/>
            <person name="Dervinis C."/>
            <person name="Anghel I."/>
            <person name="Soltis D."/>
            <person name="Soltis P."/>
            <person name="Zapata F."/>
        </authorList>
    </citation>
    <scope>NUCLEOTIDE SEQUENCE</scope>
    <source>
        <strain evidence="2">UCBG64.0493</strain>
        <tissue evidence="2">Leaf</tissue>
    </source>
</reference>
<gene>
    <name evidence="2" type="ORF">RJ639_012064</name>
</gene>
<keyword evidence="1" id="KW-0652">Protein synthesis inhibitor</keyword>
<evidence type="ECO:0000313" key="3">
    <source>
        <dbReference type="Proteomes" id="UP001188597"/>
    </source>
</evidence>
<dbReference type="AlphaFoldDB" id="A0AA88VP36"/>
<evidence type="ECO:0000313" key="2">
    <source>
        <dbReference type="EMBL" id="KAK3012415.1"/>
    </source>
</evidence>
<organism evidence="2 3">
    <name type="scientific">Escallonia herrerae</name>
    <dbReference type="NCBI Taxonomy" id="1293975"/>
    <lineage>
        <taxon>Eukaryota</taxon>
        <taxon>Viridiplantae</taxon>
        <taxon>Streptophyta</taxon>
        <taxon>Embryophyta</taxon>
        <taxon>Tracheophyta</taxon>
        <taxon>Spermatophyta</taxon>
        <taxon>Magnoliopsida</taxon>
        <taxon>eudicotyledons</taxon>
        <taxon>Gunneridae</taxon>
        <taxon>Pentapetalae</taxon>
        <taxon>asterids</taxon>
        <taxon>campanulids</taxon>
        <taxon>Escalloniales</taxon>
        <taxon>Escalloniaceae</taxon>
        <taxon>Escallonia</taxon>
    </lineage>
</organism>
<dbReference type="InterPro" id="IPR036041">
    <property type="entry name" value="Ribosome-inact_prot_sf"/>
</dbReference>
<dbReference type="GO" id="GO:0006952">
    <property type="term" value="P:defense response"/>
    <property type="evidence" value="ECO:0007669"/>
    <property type="project" value="UniProtKB-KW"/>
</dbReference>
<comment type="similarity">
    <text evidence="1">Belongs to the ribosome-inactivating protein family.</text>
</comment>
<dbReference type="Proteomes" id="UP001188597">
    <property type="component" value="Unassembled WGS sequence"/>
</dbReference>
<dbReference type="Gene3D" id="3.40.420.10">
    <property type="entry name" value="Ricin (A subunit), domain 1"/>
    <property type="match status" value="1"/>
</dbReference>
<dbReference type="EMBL" id="JAVXUP010001380">
    <property type="protein sequence ID" value="KAK3012415.1"/>
    <property type="molecule type" value="Genomic_DNA"/>
</dbReference>